<gene>
    <name evidence="1" type="ORF">FB468_1539</name>
</gene>
<dbReference type="RefSeq" id="WP_141886819.1">
    <property type="nucleotide sequence ID" value="NZ_BAAAUY010000002.1"/>
</dbReference>
<evidence type="ECO:0000313" key="1">
    <source>
        <dbReference type="EMBL" id="TQL43517.1"/>
    </source>
</evidence>
<dbReference type="Proteomes" id="UP000319094">
    <property type="component" value="Unassembled WGS sequence"/>
</dbReference>
<dbReference type="OrthoDB" id="1440810at2"/>
<comment type="caution">
    <text evidence="1">The sequence shown here is derived from an EMBL/GenBank/DDBJ whole genome shotgun (WGS) entry which is preliminary data.</text>
</comment>
<proteinExistence type="predicted"/>
<dbReference type="InterPro" id="IPR045661">
    <property type="entry name" value="DUF6389"/>
</dbReference>
<dbReference type="EMBL" id="VFON01000001">
    <property type="protein sequence ID" value="TQL43517.1"/>
    <property type="molecule type" value="Genomic_DNA"/>
</dbReference>
<sequence>MNQRDYETALRPLLGAHSDSVRRRLERFAAAAGTSVDAIVVNVFVDQDGEGPFDVVARFEGHEGFALDRRFDDERELFGVTWGELGWEPDVPARPAGWSRDDLEDAAIACVASWLRPLLPEVLGETVWRLESPDGLVAGDLG</sequence>
<accession>A0A542Y667</accession>
<evidence type="ECO:0000313" key="2">
    <source>
        <dbReference type="Proteomes" id="UP000319094"/>
    </source>
</evidence>
<keyword evidence="2" id="KW-1185">Reference proteome</keyword>
<dbReference type="AlphaFoldDB" id="A0A542Y667"/>
<name>A0A542Y667_9MICO</name>
<reference evidence="1 2" key="1">
    <citation type="submission" date="2019-06" db="EMBL/GenBank/DDBJ databases">
        <title>Sequencing the genomes of 1000 actinobacteria strains.</title>
        <authorList>
            <person name="Klenk H.-P."/>
        </authorList>
    </citation>
    <scope>NUCLEOTIDE SEQUENCE [LARGE SCALE GENOMIC DNA]</scope>
    <source>
        <strain evidence="1 2">DSM 8803</strain>
    </source>
</reference>
<protein>
    <submittedName>
        <fullName evidence="1">Uncharacterized protein</fullName>
    </submittedName>
</protein>
<organism evidence="1 2">
    <name type="scientific">Leucobacter komagatae</name>
    <dbReference type="NCBI Taxonomy" id="55969"/>
    <lineage>
        <taxon>Bacteria</taxon>
        <taxon>Bacillati</taxon>
        <taxon>Actinomycetota</taxon>
        <taxon>Actinomycetes</taxon>
        <taxon>Micrococcales</taxon>
        <taxon>Microbacteriaceae</taxon>
        <taxon>Leucobacter</taxon>
    </lineage>
</organism>
<dbReference type="Pfam" id="PF19926">
    <property type="entry name" value="DUF6389"/>
    <property type="match status" value="1"/>
</dbReference>